<protein>
    <submittedName>
        <fullName evidence="1">Uncharacterized protein</fullName>
    </submittedName>
</protein>
<evidence type="ECO:0000313" key="2">
    <source>
        <dbReference type="Proteomes" id="UP000315167"/>
    </source>
</evidence>
<organism evidence="1 2">
    <name type="scientific">Luteimonas cucumeris</name>
    <dbReference type="NCBI Taxonomy" id="985012"/>
    <lineage>
        <taxon>Bacteria</taxon>
        <taxon>Pseudomonadati</taxon>
        <taxon>Pseudomonadota</taxon>
        <taxon>Gammaproteobacteria</taxon>
        <taxon>Lysobacterales</taxon>
        <taxon>Lysobacteraceae</taxon>
        <taxon>Luteimonas</taxon>
    </lineage>
</organism>
<name>A0A562L8B9_9GAMM</name>
<dbReference type="Proteomes" id="UP000315167">
    <property type="component" value="Unassembled WGS sequence"/>
</dbReference>
<reference evidence="1 2" key="1">
    <citation type="journal article" date="2015" name="Stand. Genomic Sci.">
        <title>Genomic Encyclopedia of Bacterial and Archaeal Type Strains, Phase III: the genomes of soil and plant-associated and newly described type strains.</title>
        <authorList>
            <person name="Whitman W.B."/>
            <person name="Woyke T."/>
            <person name="Klenk H.P."/>
            <person name="Zhou Y."/>
            <person name="Lilburn T.G."/>
            <person name="Beck B.J."/>
            <person name="De Vos P."/>
            <person name="Vandamme P."/>
            <person name="Eisen J.A."/>
            <person name="Garrity G."/>
            <person name="Hugenholtz P."/>
            <person name="Kyrpides N.C."/>
        </authorList>
    </citation>
    <scope>NUCLEOTIDE SEQUENCE [LARGE SCALE GENOMIC DNA]</scope>
    <source>
        <strain evidence="1 2">CGMCC 1.10821</strain>
    </source>
</reference>
<dbReference type="EMBL" id="VLKN01000003">
    <property type="protein sequence ID" value="TWI03835.1"/>
    <property type="molecule type" value="Genomic_DNA"/>
</dbReference>
<accession>A0A562L8B9</accession>
<evidence type="ECO:0000313" key="1">
    <source>
        <dbReference type="EMBL" id="TWI03835.1"/>
    </source>
</evidence>
<keyword evidence="2" id="KW-1185">Reference proteome</keyword>
<comment type="caution">
    <text evidence="1">The sequence shown here is derived from an EMBL/GenBank/DDBJ whole genome shotgun (WGS) entry which is preliminary data.</text>
</comment>
<dbReference type="AlphaFoldDB" id="A0A562L8B9"/>
<gene>
    <name evidence="1" type="ORF">IP90_01651</name>
</gene>
<sequence>MRTMLRWKGWACSFMSRAKSQFRESDVSRRFNEGREFGVRHGMDVHVEAIDHHFVGRRFFQEVMIRPHDERAARNPDHLRG</sequence>
<proteinExistence type="predicted"/>